<sequence length="292" mass="32830">MASKEIRQRIEGRIAEGEWGSGTALPSEGALAEEYGVARATVHKALQELARDGLIVTRPGKRAVVTRAHLPRQVRAEGGEGHPGTLEVLGRHLDRALAEGTLRVDALCVTSESLVNALETQLIGVRARRDRLREFHVRLLLCDFAATPTYPRLVVDPADRRPLDRLRRIGANQVDALTNAARTLWTYQLVDSEPVVEVRTVPFPPMAKLYVLNQDEVLEGWYELIEREVEVGGHNQRLLDVAGLSSRLFARRRHPVLDNHIDSQYVDAAQEFFDSWWGQAEPYGVSLERQRK</sequence>
<reference evidence="6" key="1">
    <citation type="journal article" date="2019" name="Int. J. Syst. Evol. Microbiol.">
        <title>The Global Catalogue of Microorganisms (GCM) 10K type strain sequencing project: providing services to taxonomists for standard genome sequencing and annotation.</title>
        <authorList>
            <consortium name="The Broad Institute Genomics Platform"/>
            <consortium name="The Broad Institute Genome Sequencing Center for Infectious Disease"/>
            <person name="Wu L."/>
            <person name="Ma J."/>
        </authorList>
    </citation>
    <scope>NUCLEOTIDE SEQUENCE [LARGE SCALE GENOMIC DNA]</scope>
    <source>
        <strain evidence="6">JCM 4816</strain>
    </source>
</reference>
<evidence type="ECO:0000256" key="1">
    <source>
        <dbReference type="ARBA" id="ARBA00023015"/>
    </source>
</evidence>
<dbReference type="SUPFAM" id="SSF46785">
    <property type="entry name" value="Winged helix' DNA-binding domain"/>
    <property type="match status" value="1"/>
</dbReference>
<dbReference type="PROSITE" id="PS50949">
    <property type="entry name" value="HTH_GNTR"/>
    <property type="match status" value="1"/>
</dbReference>
<organism evidence="5 6">
    <name type="scientific">Streptacidiphilus monticola</name>
    <dbReference type="NCBI Taxonomy" id="2161674"/>
    <lineage>
        <taxon>Bacteria</taxon>
        <taxon>Bacillati</taxon>
        <taxon>Actinomycetota</taxon>
        <taxon>Actinomycetes</taxon>
        <taxon>Kitasatosporales</taxon>
        <taxon>Streptomycetaceae</taxon>
        <taxon>Streptacidiphilus</taxon>
    </lineage>
</organism>
<dbReference type="InterPro" id="IPR036388">
    <property type="entry name" value="WH-like_DNA-bd_sf"/>
</dbReference>
<dbReference type="PANTHER" id="PTHR44846:SF1">
    <property type="entry name" value="MANNOSYL-D-GLYCERATE TRANSPORT_METABOLISM SYSTEM REPRESSOR MNGR-RELATED"/>
    <property type="match status" value="1"/>
</dbReference>
<protein>
    <submittedName>
        <fullName evidence="5">GntR family transcriptional regulator</fullName>
    </submittedName>
</protein>
<dbReference type="InterPro" id="IPR036390">
    <property type="entry name" value="WH_DNA-bd_sf"/>
</dbReference>
<keyword evidence="6" id="KW-1185">Reference proteome</keyword>
<accession>A0ABW1FXU5</accession>
<dbReference type="Pfam" id="PF00392">
    <property type="entry name" value="GntR"/>
    <property type="match status" value="1"/>
</dbReference>
<dbReference type="CDD" id="cd07377">
    <property type="entry name" value="WHTH_GntR"/>
    <property type="match status" value="1"/>
</dbReference>
<keyword evidence="3" id="KW-0804">Transcription</keyword>
<keyword evidence="1" id="KW-0805">Transcription regulation</keyword>
<feature type="domain" description="HTH gntR-type" evidence="4">
    <location>
        <begin position="1"/>
        <end position="68"/>
    </location>
</feature>
<evidence type="ECO:0000256" key="3">
    <source>
        <dbReference type="ARBA" id="ARBA00023163"/>
    </source>
</evidence>
<dbReference type="InterPro" id="IPR000524">
    <property type="entry name" value="Tscrpt_reg_HTH_GntR"/>
</dbReference>
<keyword evidence="2" id="KW-0238">DNA-binding</keyword>
<evidence type="ECO:0000256" key="2">
    <source>
        <dbReference type="ARBA" id="ARBA00023125"/>
    </source>
</evidence>
<dbReference type="Gene3D" id="1.10.10.10">
    <property type="entry name" value="Winged helix-like DNA-binding domain superfamily/Winged helix DNA-binding domain"/>
    <property type="match status" value="1"/>
</dbReference>
<dbReference type="Proteomes" id="UP001596174">
    <property type="component" value="Unassembled WGS sequence"/>
</dbReference>
<evidence type="ECO:0000313" key="6">
    <source>
        <dbReference type="Proteomes" id="UP001596174"/>
    </source>
</evidence>
<dbReference type="SMART" id="SM00345">
    <property type="entry name" value="HTH_GNTR"/>
    <property type="match status" value="1"/>
</dbReference>
<evidence type="ECO:0000259" key="4">
    <source>
        <dbReference type="PROSITE" id="PS50949"/>
    </source>
</evidence>
<gene>
    <name evidence="5" type="ORF">ACFP3V_02955</name>
</gene>
<dbReference type="InterPro" id="IPR050679">
    <property type="entry name" value="Bact_HTH_transcr_reg"/>
</dbReference>
<dbReference type="PANTHER" id="PTHR44846">
    <property type="entry name" value="MANNOSYL-D-GLYCERATE TRANSPORT/METABOLISM SYSTEM REPRESSOR MNGR-RELATED"/>
    <property type="match status" value="1"/>
</dbReference>
<evidence type="ECO:0000313" key="5">
    <source>
        <dbReference type="EMBL" id="MFC5906182.1"/>
    </source>
</evidence>
<dbReference type="PRINTS" id="PR00035">
    <property type="entry name" value="HTHGNTR"/>
</dbReference>
<dbReference type="RefSeq" id="WP_380579339.1">
    <property type="nucleotide sequence ID" value="NZ_JBHSQJ010000009.1"/>
</dbReference>
<name>A0ABW1FXU5_9ACTN</name>
<proteinExistence type="predicted"/>
<dbReference type="EMBL" id="JBHSQJ010000009">
    <property type="protein sequence ID" value="MFC5906182.1"/>
    <property type="molecule type" value="Genomic_DNA"/>
</dbReference>
<comment type="caution">
    <text evidence="5">The sequence shown here is derived from an EMBL/GenBank/DDBJ whole genome shotgun (WGS) entry which is preliminary data.</text>
</comment>